<dbReference type="GO" id="GO:0006508">
    <property type="term" value="P:proteolysis"/>
    <property type="evidence" value="ECO:0007669"/>
    <property type="project" value="UniProtKB-KW"/>
</dbReference>
<evidence type="ECO:0000256" key="2">
    <source>
        <dbReference type="ARBA" id="ARBA00022670"/>
    </source>
</evidence>
<evidence type="ECO:0000256" key="1">
    <source>
        <dbReference type="ARBA" id="ARBA00001947"/>
    </source>
</evidence>
<comment type="cofactor">
    <cofactor evidence="1">
        <name>Zn(2+)</name>
        <dbReference type="ChEBI" id="CHEBI:29105"/>
    </cofactor>
</comment>
<dbReference type="EMBL" id="BSOT01000009">
    <property type="protein sequence ID" value="GLR72408.1"/>
    <property type="molecule type" value="Genomic_DNA"/>
</dbReference>
<evidence type="ECO:0000256" key="5">
    <source>
        <dbReference type="ARBA" id="ARBA00022833"/>
    </source>
</evidence>
<name>A0AA37WJM3_9ALTE</name>
<reference evidence="8" key="1">
    <citation type="journal article" date="2014" name="Int. J. Syst. Evol. Microbiol.">
        <title>Complete genome sequence of Corynebacterium casei LMG S-19264T (=DSM 44701T), isolated from a smear-ripened cheese.</title>
        <authorList>
            <consortium name="US DOE Joint Genome Institute (JGI-PGF)"/>
            <person name="Walter F."/>
            <person name="Albersmeier A."/>
            <person name="Kalinowski J."/>
            <person name="Ruckert C."/>
        </authorList>
    </citation>
    <scope>NUCLEOTIDE SEQUENCE</scope>
    <source>
        <strain evidence="8">NBRC 110023</strain>
    </source>
</reference>
<dbReference type="Gene3D" id="3.10.450.350">
    <property type="match status" value="1"/>
</dbReference>
<dbReference type="CDD" id="cd12797">
    <property type="entry name" value="M23_peptidase"/>
    <property type="match status" value="1"/>
</dbReference>
<dbReference type="GO" id="GO:0004222">
    <property type="term" value="F:metalloendopeptidase activity"/>
    <property type="evidence" value="ECO:0007669"/>
    <property type="project" value="TreeGrafter"/>
</dbReference>
<evidence type="ECO:0000256" key="4">
    <source>
        <dbReference type="ARBA" id="ARBA00022801"/>
    </source>
</evidence>
<evidence type="ECO:0000256" key="6">
    <source>
        <dbReference type="ARBA" id="ARBA00023049"/>
    </source>
</evidence>
<evidence type="ECO:0000256" key="3">
    <source>
        <dbReference type="ARBA" id="ARBA00022723"/>
    </source>
</evidence>
<dbReference type="Gene3D" id="2.70.70.10">
    <property type="entry name" value="Glucose Permease (Domain IIA)"/>
    <property type="match status" value="1"/>
</dbReference>
<reference evidence="8" key="2">
    <citation type="submission" date="2023-01" db="EMBL/GenBank/DDBJ databases">
        <title>Draft genome sequence of Agaribacter marinus strain NBRC 110023.</title>
        <authorList>
            <person name="Sun Q."/>
            <person name="Mori K."/>
        </authorList>
    </citation>
    <scope>NUCLEOTIDE SEQUENCE</scope>
    <source>
        <strain evidence="8">NBRC 110023</strain>
    </source>
</reference>
<keyword evidence="6" id="KW-0482">Metalloprotease</keyword>
<accession>A0AA37WJM3</accession>
<dbReference type="PANTHER" id="PTHR21666:SF288">
    <property type="entry name" value="CELL DIVISION PROTEIN YTFB"/>
    <property type="match status" value="1"/>
</dbReference>
<keyword evidence="4" id="KW-0378">Hydrolase</keyword>
<dbReference type="SUPFAM" id="SSF51261">
    <property type="entry name" value="Duplicated hybrid motif"/>
    <property type="match status" value="1"/>
</dbReference>
<protein>
    <submittedName>
        <fullName evidence="8">Membrane protein</fullName>
    </submittedName>
</protein>
<dbReference type="PANTHER" id="PTHR21666">
    <property type="entry name" value="PEPTIDASE-RELATED"/>
    <property type="match status" value="1"/>
</dbReference>
<comment type="caution">
    <text evidence="8">The sequence shown here is derived from an EMBL/GenBank/DDBJ whole genome shotgun (WGS) entry which is preliminary data.</text>
</comment>
<evidence type="ECO:0000313" key="8">
    <source>
        <dbReference type="EMBL" id="GLR72408.1"/>
    </source>
</evidence>
<dbReference type="Proteomes" id="UP001156601">
    <property type="component" value="Unassembled WGS sequence"/>
</dbReference>
<dbReference type="AlphaFoldDB" id="A0AA37WJM3"/>
<dbReference type="InterPro" id="IPR050570">
    <property type="entry name" value="Cell_wall_metabolism_enzyme"/>
</dbReference>
<dbReference type="Pfam" id="PF01551">
    <property type="entry name" value="Peptidase_M23"/>
    <property type="match status" value="1"/>
</dbReference>
<evidence type="ECO:0000259" key="7">
    <source>
        <dbReference type="Pfam" id="PF01551"/>
    </source>
</evidence>
<keyword evidence="3" id="KW-0479">Metal-binding</keyword>
<evidence type="ECO:0000313" key="9">
    <source>
        <dbReference type="Proteomes" id="UP001156601"/>
    </source>
</evidence>
<dbReference type="GO" id="GO:0046872">
    <property type="term" value="F:metal ion binding"/>
    <property type="evidence" value="ECO:0007669"/>
    <property type="project" value="UniProtKB-KW"/>
</dbReference>
<gene>
    <name evidence="8" type="ORF">GCM10007852_33160</name>
</gene>
<dbReference type="InterPro" id="IPR016047">
    <property type="entry name" value="M23ase_b-sheet_dom"/>
</dbReference>
<keyword evidence="5" id="KW-0862">Zinc</keyword>
<sequence>MLIPNNYQMKEVVVLPGDNISLILKPFGITGGAIYELQMLLQDKLDINKLKVGTKIEVQSFDEKFIVRLATEYGHLIEATWTRNAWKLNEITTEINYVKSKKEVLILDNIYQNSLDEGVPHSVVNDIILILSYLIDLQRDVKKHDSLIVEYEQAQSASNPRLFSHKSPNRKITYLQFNQDDKNYTLYRFEGAFYFRDGRALHGGLLKTPINGAKLTSHFGNRKHPILGYSRIHKGIDFSAPIGTSVLAAGDGKVIRASSYGTFGNCVIIEHKNGYRTLYAHLENYASNIRVNSKVKQGDVIGFLGNTGLSGGRHLHYEIHKNGRAIDPLNLKNVPQVRLEGNKLMAFNRKLTMEYNDNPSLIINESDVAE</sequence>
<dbReference type="InterPro" id="IPR011055">
    <property type="entry name" value="Dup_hybrid_motif"/>
</dbReference>
<keyword evidence="2" id="KW-0645">Protease</keyword>
<feature type="domain" description="M23ase beta-sheet core" evidence="7">
    <location>
        <begin position="232"/>
        <end position="328"/>
    </location>
</feature>
<organism evidence="8 9">
    <name type="scientific">Agaribacter marinus</name>
    <dbReference type="NCBI Taxonomy" id="1431249"/>
    <lineage>
        <taxon>Bacteria</taxon>
        <taxon>Pseudomonadati</taxon>
        <taxon>Pseudomonadota</taxon>
        <taxon>Gammaproteobacteria</taxon>
        <taxon>Alteromonadales</taxon>
        <taxon>Alteromonadaceae</taxon>
        <taxon>Agaribacter</taxon>
    </lineage>
</organism>
<keyword evidence="9" id="KW-1185">Reference proteome</keyword>
<proteinExistence type="predicted"/>